<gene>
    <name evidence="1" type="ORF">KQI42_12900</name>
</gene>
<accession>A0ABS6E7L8</accession>
<dbReference type="Proteomes" id="UP000749471">
    <property type="component" value="Unassembled WGS sequence"/>
</dbReference>
<name>A0ABS6E7L8_9FIRM</name>
<reference evidence="1 2" key="1">
    <citation type="submission" date="2021-06" db="EMBL/GenBank/DDBJ databases">
        <authorList>
            <person name="Sun Q."/>
            <person name="Li D."/>
        </authorList>
    </citation>
    <scope>NUCLEOTIDE SEQUENCE [LARGE SCALE GENOMIC DNA]</scope>
    <source>
        <strain evidence="1 2">MSJ-40</strain>
    </source>
</reference>
<keyword evidence="2" id="KW-1185">Reference proteome</keyword>
<dbReference type="Pfam" id="PF00702">
    <property type="entry name" value="Hydrolase"/>
    <property type="match status" value="1"/>
</dbReference>
<keyword evidence="1" id="KW-0378">Hydrolase</keyword>
<evidence type="ECO:0000313" key="1">
    <source>
        <dbReference type="EMBL" id="MBU5438918.1"/>
    </source>
</evidence>
<dbReference type="GO" id="GO:0016787">
    <property type="term" value="F:hydrolase activity"/>
    <property type="evidence" value="ECO:0007669"/>
    <property type="project" value="UniProtKB-KW"/>
</dbReference>
<evidence type="ECO:0000313" key="2">
    <source>
        <dbReference type="Proteomes" id="UP000749471"/>
    </source>
</evidence>
<proteinExistence type="predicted"/>
<organism evidence="1 2">
    <name type="scientific">Tissierella simiarum</name>
    <dbReference type="NCBI Taxonomy" id="2841534"/>
    <lineage>
        <taxon>Bacteria</taxon>
        <taxon>Bacillati</taxon>
        <taxon>Bacillota</taxon>
        <taxon>Tissierellia</taxon>
        <taxon>Tissierellales</taxon>
        <taxon>Tissierellaceae</taxon>
        <taxon>Tissierella</taxon>
    </lineage>
</organism>
<comment type="caution">
    <text evidence="1">The sequence shown here is derived from an EMBL/GenBank/DDBJ whole genome shotgun (WGS) entry which is preliminary data.</text>
</comment>
<dbReference type="EMBL" id="JAHLPM010000010">
    <property type="protein sequence ID" value="MBU5438918.1"/>
    <property type="molecule type" value="Genomic_DNA"/>
</dbReference>
<protein>
    <submittedName>
        <fullName evidence="1">HAD family hydrolase</fullName>
    </submittedName>
</protein>
<sequence>MLMYDIPGRETVEIENIVFDYNGTIAVDGKILEGVKDLLLELKKQANIYILTADTYGTVERECRDIGVTVMTFPKENAGESKKDIVNKLGGEKTVCIGNGFNDIPMFKESVLAIAVIEGEGTSGKLLAYADIVTKSIIDALKVILNENRIKATLRN</sequence>